<evidence type="ECO:0000256" key="2">
    <source>
        <dbReference type="ARBA" id="ARBA00022723"/>
    </source>
</evidence>
<evidence type="ECO:0000259" key="7">
    <source>
        <dbReference type="PROSITE" id="PS50115"/>
    </source>
</evidence>
<feature type="compositionally biased region" description="Pro residues" evidence="6">
    <location>
        <begin position="273"/>
        <end position="285"/>
    </location>
</feature>
<dbReference type="GO" id="GO:0005096">
    <property type="term" value="F:GTPase activator activity"/>
    <property type="evidence" value="ECO:0007669"/>
    <property type="project" value="UniProtKB-KW"/>
</dbReference>
<keyword evidence="4" id="KW-0862">Zinc</keyword>
<dbReference type="GO" id="GO:0005737">
    <property type="term" value="C:cytoplasm"/>
    <property type="evidence" value="ECO:0007669"/>
    <property type="project" value="TreeGrafter"/>
</dbReference>
<evidence type="ECO:0000313" key="8">
    <source>
        <dbReference type="EMBL" id="CRZ11007.1"/>
    </source>
</evidence>
<dbReference type="SMART" id="SM00105">
    <property type="entry name" value="ArfGap"/>
    <property type="match status" value="1"/>
</dbReference>
<dbReference type="InterPro" id="IPR051718">
    <property type="entry name" value="ARF_GTPase-activating"/>
</dbReference>
<dbReference type="Gene3D" id="1.10.220.150">
    <property type="entry name" value="Arf GTPase activating protein"/>
    <property type="match status" value="1"/>
</dbReference>
<dbReference type="InterPro" id="IPR037278">
    <property type="entry name" value="ARFGAP/RecO"/>
</dbReference>
<evidence type="ECO:0000256" key="3">
    <source>
        <dbReference type="ARBA" id="ARBA00022771"/>
    </source>
</evidence>
<keyword evidence="3 5" id="KW-0863">Zinc-finger</keyword>
<feature type="compositionally biased region" description="Polar residues" evidence="6">
    <location>
        <begin position="347"/>
        <end position="377"/>
    </location>
</feature>
<evidence type="ECO:0000256" key="5">
    <source>
        <dbReference type="PROSITE-ProRule" id="PRU00288"/>
    </source>
</evidence>
<evidence type="ECO:0000256" key="1">
    <source>
        <dbReference type="ARBA" id="ARBA00022468"/>
    </source>
</evidence>
<feature type="domain" description="Arf-GAP" evidence="7">
    <location>
        <begin position="6"/>
        <end position="127"/>
    </location>
</feature>
<dbReference type="FunFam" id="1.10.220.150:FF:000009">
    <property type="entry name" value="stromal membrane-associated protein 1 isoform X1"/>
    <property type="match status" value="1"/>
</dbReference>
<dbReference type="CDD" id="cd08204">
    <property type="entry name" value="ArfGap"/>
    <property type="match status" value="1"/>
</dbReference>
<dbReference type="AlphaFoldDB" id="A0A0H5RBK5"/>
<evidence type="ECO:0000256" key="6">
    <source>
        <dbReference type="SAM" id="MobiDB-lite"/>
    </source>
</evidence>
<dbReference type="PROSITE" id="PS50115">
    <property type="entry name" value="ARFGAP"/>
    <property type="match status" value="1"/>
</dbReference>
<dbReference type="InterPro" id="IPR001164">
    <property type="entry name" value="ArfGAP_dom"/>
</dbReference>
<feature type="compositionally biased region" description="Basic and acidic residues" evidence="6">
    <location>
        <begin position="243"/>
        <end position="252"/>
    </location>
</feature>
<feature type="region of interest" description="Disordered" evidence="6">
    <location>
        <begin position="120"/>
        <end position="416"/>
    </location>
</feature>
<sequence length="416" mass="45441">MGAPEIEALKRLLKKPENRVCADCSTKQPRWASINIGCFICIRCSGIHRSIGVHISKVRSVTLDEWQPAWVANMENWGNKKVNKLYEAKLGNSKKPDGNAADREMELFIRQKYERKTFMVSASKTEKGKTKSVKEDSSSSEDSSEDDSDSSEESDSDESGDSPEPRMPAKRRENVPATAKHQLDQNRKKQGVKPTSDVDQPSARFADFSSFPSSQPPVASSATVIDDFANFGDFHAGGPSHPEPAKNDKDDIMSLFQQPPPSNQVPTYGNGPPNYPPYTAYPPQNPQGQYMAPQQFYAPDQQQQISGYRLPVSTETAGFPQPQPANYGPPFSGAPLGYPSAAGMPQFAQQPNPPAYQSTQTDQGRQNQQLSQLPNSGGFSGLGDVQSMLNGPVRTNANPFTSPGPSPPTSNKPFGW</sequence>
<proteinExistence type="predicted"/>
<dbReference type="InterPro" id="IPR038508">
    <property type="entry name" value="ArfGAP_dom_sf"/>
</dbReference>
<keyword evidence="1" id="KW-0343">GTPase activation</keyword>
<accession>A0A0H5RBK5</accession>
<dbReference type="EMBL" id="HACM01010565">
    <property type="protein sequence ID" value="CRZ11007.1"/>
    <property type="molecule type" value="Transcribed_RNA"/>
</dbReference>
<dbReference type="Pfam" id="PF01412">
    <property type="entry name" value="ArfGap"/>
    <property type="match status" value="1"/>
</dbReference>
<protein>
    <recommendedName>
        <fullName evidence="7">Arf-GAP domain-containing protein</fullName>
    </recommendedName>
</protein>
<feature type="compositionally biased region" description="Acidic residues" evidence="6">
    <location>
        <begin position="138"/>
        <end position="161"/>
    </location>
</feature>
<organism evidence="8">
    <name type="scientific">Spongospora subterranea</name>
    <dbReference type="NCBI Taxonomy" id="70186"/>
    <lineage>
        <taxon>Eukaryota</taxon>
        <taxon>Sar</taxon>
        <taxon>Rhizaria</taxon>
        <taxon>Endomyxa</taxon>
        <taxon>Phytomyxea</taxon>
        <taxon>Plasmodiophorida</taxon>
        <taxon>Plasmodiophoridae</taxon>
        <taxon>Spongospora</taxon>
    </lineage>
</organism>
<feature type="compositionally biased region" description="Polar residues" evidence="6">
    <location>
        <begin position="210"/>
        <end position="223"/>
    </location>
</feature>
<dbReference type="PANTHER" id="PTHR45705">
    <property type="entry name" value="FI20236P1"/>
    <property type="match status" value="1"/>
</dbReference>
<name>A0A0H5RBK5_9EUKA</name>
<dbReference type="SUPFAM" id="SSF57863">
    <property type="entry name" value="ArfGap/RecO-like zinc finger"/>
    <property type="match status" value="1"/>
</dbReference>
<feature type="compositionally biased region" description="Polar residues" evidence="6">
    <location>
        <begin position="387"/>
        <end position="397"/>
    </location>
</feature>
<feature type="compositionally biased region" description="Basic and acidic residues" evidence="6">
    <location>
        <begin position="124"/>
        <end position="137"/>
    </location>
</feature>
<evidence type="ECO:0000256" key="4">
    <source>
        <dbReference type="ARBA" id="ARBA00022833"/>
    </source>
</evidence>
<dbReference type="GO" id="GO:0008270">
    <property type="term" value="F:zinc ion binding"/>
    <property type="evidence" value="ECO:0007669"/>
    <property type="project" value="UniProtKB-KW"/>
</dbReference>
<feature type="compositionally biased region" description="Low complexity" evidence="6">
    <location>
        <begin position="292"/>
        <end position="304"/>
    </location>
</feature>
<dbReference type="PRINTS" id="PR00405">
    <property type="entry name" value="REVINTRACTNG"/>
</dbReference>
<dbReference type="PANTHER" id="PTHR45705:SF1">
    <property type="entry name" value="FI20236P1"/>
    <property type="match status" value="1"/>
</dbReference>
<reference evidence="8" key="1">
    <citation type="submission" date="2015-04" db="EMBL/GenBank/DDBJ databases">
        <title>The genome sequence of the plant pathogenic Rhizarian Plasmodiophora brassicae reveals insights in its biotrophic life cycle and the origin of chitin synthesis.</title>
        <authorList>
            <person name="Schwelm A."/>
            <person name="Fogelqvist J."/>
            <person name="Knaust A."/>
            <person name="Julke S."/>
            <person name="Lilja T."/>
            <person name="Dhandapani V."/>
            <person name="Bonilla-Rosso G."/>
            <person name="Karlsson M."/>
            <person name="Shevchenko A."/>
            <person name="Choi S.R."/>
            <person name="Kim H.G."/>
            <person name="Park J.Y."/>
            <person name="Lim Y.P."/>
            <person name="Ludwig-Muller J."/>
            <person name="Dixelius C."/>
        </authorList>
    </citation>
    <scope>NUCLEOTIDE SEQUENCE</scope>
    <source>
        <tissue evidence="8">Potato root galls</tissue>
    </source>
</reference>
<keyword evidence="2" id="KW-0479">Metal-binding</keyword>